<comment type="caution">
    <text evidence="1">The sequence shown here is derived from an EMBL/GenBank/DDBJ whole genome shotgun (WGS) entry which is preliminary data.</text>
</comment>
<name>A0ABU2B5V5_9CORY</name>
<dbReference type="RefSeq" id="WP_277105139.1">
    <property type="nucleotide sequence ID" value="NZ_BAAAJS010000017.1"/>
</dbReference>
<keyword evidence="2" id="KW-1185">Reference proteome</keyword>
<organism evidence="1 2">
    <name type="scientific">Corynebacterium felinum</name>
    <dbReference type="NCBI Taxonomy" id="131318"/>
    <lineage>
        <taxon>Bacteria</taxon>
        <taxon>Bacillati</taxon>
        <taxon>Actinomycetota</taxon>
        <taxon>Actinomycetes</taxon>
        <taxon>Mycobacteriales</taxon>
        <taxon>Corynebacteriaceae</taxon>
        <taxon>Corynebacterium</taxon>
    </lineage>
</organism>
<evidence type="ECO:0008006" key="3">
    <source>
        <dbReference type="Google" id="ProtNLM"/>
    </source>
</evidence>
<gene>
    <name evidence="1" type="ORF">J2S37_000531</name>
</gene>
<evidence type="ECO:0000313" key="2">
    <source>
        <dbReference type="Proteomes" id="UP001183619"/>
    </source>
</evidence>
<proteinExistence type="predicted"/>
<sequence length="222" mass="25510">MAFILFSHPDTRWEYTATLDPANLGVVLNRTLFFPPVHTTIDLDQLAEQLHSHDPKQRTKAATQFLDLRNQLPLPTPAGLMIWEASGKYMTEQLRPLVEQLQHEGKNLIQRWHHSPPVAGFDTTTLFSLDNFQLLGQHAEHIPDRDLQLFVAEGFFHADPQAWWMCEMFADPHTTNPHIQCLLYYPPLKDFVNPASLAQILPKPDGAHHLWQLINNPDKAFD</sequence>
<protein>
    <recommendedName>
        <fullName evidence="3">DUF4123 domain-containing protein</fullName>
    </recommendedName>
</protein>
<dbReference type="EMBL" id="JAVDYF010000001">
    <property type="protein sequence ID" value="MDR7353993.1"/>
    <property type="molecule type" value="Genomic_DNA"/>
</dbReference>
<accession>A0ABU2B5V5</accession>
<evidence type="ECO:0000313" key="1">
    <source>
        <dbReference type="EMBL" id="MDR7353993.1"/>
    </source>
</evidence>
<reference evidence="1 2" key="1">
    <citation type="submission" date="2023-07" db="EMBL/GenBank/DDBJ databases">
        <title>Sequencing the genomes of 1000 actinobacteria strains.</title>
        <authorList>
            <person name="Klenk H.-P."/>
        </authorList>
    </citation>
    <scope>NUCLEOTIDE SEQUENCE [LARGE SCALE GENOMIC DNA]</scope>
    <source>
        <strain evidence="1 2">DSM 44508</strain>
    </source>
</reference>
<dbReference type="Proteomes" id="UP001183619">
    <property type="component" value="Unassembled WGS sequence"/>
</dbReference>